<dbReference type="AlphaFoldDB" id="R0GX75"/>
<keyword evidence="3" id="KW-1185">Reference proteome</keyword>
<gene>
    <name evidence="2" type="ORF">CARUB_v10006925mg</name>
</gene>
<dbReference type="KEGG" id="crb:17878772"/>
<reference evidence="3" key="1">
    <citation type="journal article" date="2013" name="Nat. Genet.">
        <title>The Capsella rubella genome and the genomic consequences of rapid mating system evolution.</title>
        <authorList>
            <person name="Slotte T."/>
            <person name="Hazzouri K.M."/>
            <person name="Agren J.A."/>
            <person name="Koenig D."/>
            <person name="Maumus F."/>
            <person name="Guo Y.L."/>
            <person name="Steige K."/>
            <person name="Platts A.E."/>
            <person name="Escobar J.S."/>
            <person name="Newman L.K."/>
            <person name="Wang W."/>
            <person name="Mandakova T."/>
            <person name="Vello E."/>
            <person name="Smith L.M."/>
            <person name="Henz S.R."/>
            <person name="Steffen J."/>
            <person name="Takuno S."/>
            <person name="Brandvain Y."/>
            <person name="Coop G."/>
            <person name="Andolfatto P."/>
            <person name="Hu T.T."/>
            <person name="Blanchette M."/>
            <person name="Clark R.M."/>
            <person name="Quesneville H."/>
            <person name="Nordborg M."/>
            <person name="Gaut B.S."/>
            <person name="Lysak M.A."/>
            <person name="Jenkins J."/>
            <person name="Grimwood J."/>
            <person name="Chapman J."/>
            <person name="Prochnik S."/>
            <person name="Shu S."/>
            <person name="Rokhsar D."/>
            <person name="Schmutz J."/>
            <person name="Weigel D."/>
            <person name="Wright S.I."/>
        </authorList>
    </citation>
    <scope>NUCLEOTIDE SEQUENCE [LARGE SCALE GENOMIC DNA]</scope>
    <source>
        <strain evidence="3">cv. Monte Gargano</strain>
    </source>
</reference>
<dbReference type="PANTHER" id="PTHR31111">
    <property type="entry name" value="BNAA05G37150D PROTEIN-RELATED"/>
    <property type="match status" value="1"/>
</dbReference>
<accession>R0GX75</accession>
<dbReference type="STRING" id="81985.R0GX75"/>
<proteinExistence type="predicted"/>
<dbReference type="Proteomes" id="UP000029121">
    <property type="component" value="Unassembled WGS sequence"/>
</dbReference>
<evidence type="ECO:0000259" key="1">
    <source>
        <dbReference type="Pfam" id="PF08268"/>
    </source>
</evidence>
<dbReference type="Pfam" id="PF08268">
    <property type="entry name" value="FBA_3"/>
    <property type="match status" value="1"/>
</dbReference>
<dbReference type="eggNOG" id="ENOG502SNHU">
    <property type="taxonomic scope" value="Eukaryota"/>
</dbReference>
<organism evidence="2 3">
    <name type="scientific">Capsella rubella</name>
    <dbReference type="NCBI Taxonomy" id="81985"/>
    <lineage>
        <taxon>Eukaryota</taxon>
        <taxon>Viridiplantae</taxon>
        <taxon>Streptophyta</taxon>
        <taxon>Embryophyta</taxon>
        <taxon>Tracheophyta</taxon>
        <taxon>Spermatophyta</taxon>
        <taxon>Magnoliopsida</taxon>
        <taxon>eudicotyledons</taxon>
        <taxon>Gunneridae</taxon>
        <taxon>Pentapetalae</taxon>
        <taxon>rosids</taxon>
        <taxon>malvids</taxon>
        <taxon>Brassicales</taxon>
        <taxon>Brassicaceae</taxon>
        <taxon>Camelineae</taxon>
        <taxon>Capsella</taxon>
    </lineage>
</organism>
<evidence type="ECO:0000313" key="3">
    <source>
        <dbReference type="Proteomes" id="UP000029121"/>
    </source>
</evidence>
<dbReference type="SUPFAM" id="SSF69322">
    <property type="entry name" value="Tricorn protease domain 2"/>
    <property type="match status" value="1"/>
</dbReference>
<dbReference type="NCBIfam" id="TIGR01640">
    <property type="entry name" value="F_box_assoc_1"/>
    <property type="match status" value="1"/>
</dbReference>
<dbReference type="InterPro" id="IPR017451">
    <property type="entry name" value="F-box-assoc_interact_dom"/>
</dbReference>
<protein>
    <recommendedName>
        <fullName evidence="1">F-box associated beta-propeller type 3 domain-containing protein</fullName>
    </recommendedName>
</protein>
<dbReference type="PANTHER" id="PTHR31111:SF106">
    <property type="entry name" value="F-BOX ASSOCIATED UBIQUITINATION EFFECTOR FAMILY PROTEIN"/>
    <property type="match status" value="1"/>
</dbReference>
<dbReference type="OrthoDB" id="1102644at2759"/>
<feature type="domain" description="F-box associated beta-propeller type 3" evidence="1">
    <location>
        <begin position="16"/>
        <end position="321"/>
    </location>
</feature>
<sequence length="336" mass="38603">MKSYLVKSSSSRPRSLVFTLKDTKLRTWKHFFFSVSQPQNRGASSSSSFVATYHMNCHSQPYTTYSASVHGLICHGHPSKLMVYNPSTRGSITLPRIDSERVDMHHFLGYDPVSGDYKVLCFTPDDAFAFGQSFRVLTLGKENSWRIVQDYPLHFLDHPYSPDICIDGVLYYGVCLDNEETHAVMCFDVRSEKFDLIKLPDITSRISCLRLTSYEGTLAVLFTGDSRGRFNLWVLKDAVKHEWSKNEYVLPPSDGETYDHFRPFCVANGGEVVLAPLFVFCKEPYSVIYYNIKKNAVRRVYIEGIFTELKEPLWDKDSYHCTFSVFPAQIDNLMFL</sequence>
<dbReference type="InterPro" id="IPR013187">
    <property type="entry name" value="F-box-assoc_dom_typ3"/>
</dbReference>
<name>R0GX75_9BRAS</name>
<dbReference type="EMBL" id="KB870811">
    <property type="protein sequence ID" value="EOA15768.1"/>
    <property type="molecule type" value="Genomic_DNA"/>
</dbReference>
<evidence type="ECO:0000313" key="2">
    <source>
        <dbReference type="EMBL" id="EOA15768.1"/>
    </source>
</evidence>